<proteinExistence type="predicted"/>
<feature type="region of interest" description="Disordered" evidence="1">
    <location>
        <begin position="1"/>
        <end position="139"/>
    </location>
</feature>
<feature type="compositionally biased region" description="Pro residues" evidence="1">
    <location>
        <begin position="129"/>
        <end position="139"/>
    </location>
</feature>
<name>A0AAV9RCI4_9TELE</name>
<gene>
    <name evidence="2" type="ORF">CRENBAI_025936</name>
</gene>
<evidence type="ECO:0000256" key="1">
    <source>
        <dbReference type="SAM" id="MobiDB-lite"/>
    </source>
</evidence>
<dbReference type="EMBL" id="JAHHUM010002101">
    <property type="protein sequence ID" value="KAK5606167.1"/>
    <property type="molecule type" value="Genomic_DNA"/>
</dbReference>
<evidence type="ECO:0000313" key="2">
    <source>
        <dbReference type="EMBL" id="KAK5606167.1"/>
    </source>
</evidence>
<dbReference type="AlphaFoldDB" id="A0AAV9RCI4"/>
<sequence length="139" mass="15675">MENQTDRMLIGRPGDAQKSHWKVEVVKHRKSQEKPPGDYRNPPREEQWRVPGSHPAATVQKPQGKLQRRAHRPQTGSRHSPRKKIQPWKPQRPKTPGNMPPPKTEARQSPGVQAPAGTPPGVSQHTPKHPTPGPREPKK</sequence>
<protein>
    <submittedName>
        <fullName evidence="2">Uncharacterized protein</fullName>
    </submittedName>
</protein>
<reference evidence="2 3" key="1">
    <citation type="submission" date="2021-06" db="EMBL/GenBank/DDBJ databases">
        <authorList>
            <person name="Palmer J.M."/>
        </authorList>
    </citation>
    <scope>NUCLEOTIDE SEQUENCE [LARGE SCALE GENOMIC DNA]</scope>
    <source>
        <strain evidence="2 3">MEX-2019</strain>
        <tissue evidence="2">Muscle</tissue>
    </source>
</reference>
<dbReference type="Proteomes" id="UP001311232">
    <property type="component" value="Unassembled WGS sequence"/>
</dbReference>
<keyword evidence="3" id="KW-1185">Reference proteome</keyword>
<comment type="caution">
    <text evidence="2">The sequence shown here is derived from an EMBL/GenBank/DDBJ whole genome shotgun (WGS) entry which is preliminary data.</text>
</comment>
<organism evidence="2 3">
    <name type="scientific">Crenichthys baileyi</name>
    <name type="common">White River springfish</name>
    <dbReference type="NCBI Taxonomy" id="28760"/>
    <lineage>
        <taxon>Eukaryota</taxon>
        <taxon>Metazoa</taxon>
        <taxon>Chordata</taxon>
        <taxon>Craniata</taxon>
        <taxon>Vertebrata</taxon>
        <taxon>Euteleostomi</taxon>
        <taxon>Actinopterygii</taxon>
        <taxon>Neopterygii</taxon>
        <taxon>Teleostei</taxon>
        <taxon>Neoteleostei</taxon>
        <taxon>Acanthomorphata</taxon>
        <taxon>Ovalentaria</taxon>
        <taxon>Atherinomorphae</taxon>
        <taxon>Cyprinodontiformes</taxon>
        <taxon>Goodeidae</taxon>
        <taxon>Crenichthys</taxon>
    </lineage>
</organism>
<accession>A0AAV9RCI4</accession>
<evidence type="ECO:0000313" key="3">
    <source>
        <dbReference type="Proteomes" id="UP001311232"/>
    </source>
</evidence>
<feature type="compositionally biased region" description="Basic and acidic residues" evidence="1">
    <location>
        <begin position="15"/>
        <end position="48"/>
    </location>
</feature>